<evidence type="ECO:0000313" key="11">
    <source>
        <dbReference type="Proteomes" id="UP001159042"/>
    </source>
</evidence>
<feature type="domain" description="AAA+ ATPase" evidence="9">
    <location>
        <begin position="595"/>
        <end position="855"/>
    </location>
</feature>
<comment type="caution">
    <text evidence="10">The sequence shown here is derived from an EMBL/GenBank/DDBJ whole genome shotgun (WGS) entry which is preliminary data.</text>
</comment>
<dbReference type="FunFam" id="3.40.50.300:FF:000582">
    <property type="entry name" value="Midasin"/>
    <property type="match status" value="1"/>
</dbReference>
<evidence type="ECO:0000256" key="4">
    <source>
        <dbReference type="ARBA" id="ARBA00017143"/>
    </source>
</evidence>
<dbReference type="FunFam" id="3.40.50.300:FF:000764">
    <property type="entry name" value="Midasin"/>
    <property type="match status" value="1"/>
</dbReference>
<dbReference type="GO" id="GO:0000027">
    <property type="term" value="P:ribosomal large subunit assembly"/>
    <property type="evidence" value="ECO:0007669"/>
    <property type="project" value="TreeGrafter"/>
</dbReference>
<dbReference type="GO" id="GO:0005524">
    <property type="term" value="F:ATP binding"/>
    <property type="evidence" value="ECO:0007669"/>
    <property type="project" value="UniProtKB-KW"/>
</dbReference>
<dbReference type="Pfam" id="PF17865">
    <property type="entry name" value="AAA_lid_5"/>
    <property type="match status" value="1"/>
</dbReference>
<proteinExistence type="inferred from homology"/>
<evidence type="ECO:0000256" key="3">
    <source>
        <dbReference type="ARBA" id="ARBA00007188"/>
    </source>
</evidence>
<feature type="domain" description="AAA+ ATPase" evidence="9">
    <location>
        <begin position="273"/>
        <end position="417"/>
    </location>
</feature>
<dbReference type="EMBL" id="JANEYG010000026">
    <property type="protein sequence ID" value="KAJ8918423.1"/>
    <property type="molecule type" value="Genomic_DNA"/>
</dbReference>
<dbReference type="GO" id="GO:0005730">
    <property type="term" value="C:nucleolus"/>
    <property type="evidence" value="ECO:0007669"/>
    <property type="project" value="UniProtKB-SubCell"/>
</dbReference>
<gene>
    <name evidence="10" type="ORF">NQ315_008120</name>
</gene>
<keyword evidence="6" id="KW-0067">ATP-binding</keyword>
<dbReference type="Proteomes" id="UP001159042">
    <property type="component" value="Unassembled WGS sequence"/>
</dbReference>
<evidence type="ECO:0000259" key="9">
    <source>
        <dbReference type="SMART" id="SM00382"/>
    </source>
</evidence>
<feature type="domain" description="AAA+ ATPase" evidence="9">
    <location>
        <begin position="1327"/>
        <end position="1511"/>
    </location>
</feature>
<reference evidence="10 11" key="1">
    <citation type="journal article" date="2023" name="Insect Mol. Biol.">
        <title>Genome sequencing provides insights into the evolution of gene families encoding plant cell wall-degrading enzymes in longhorned beetles.</title>
        <authorList>
            <person name="Shin N.R."/>
            <person name="Okamura Y."/>
            <person name="Kirsch R."/>
            <person name="Pauchet Y."/>
        </authorList>
    </citation>
    <scope>NUCLEOTIDE SEQUENCE [LARGE SCALE GENOMIC DNA]</scope>
    <source>
        <strain evidence="10">EAD_L_NR</strain>
    </source>
</reference>
<dbReference type="SUPFAM" id="SSF52540">
    <property type="entry name" value="P-loop containing nucleoside triphosphate hydrolases"/>
    <property type="match status" value="6"/>
</dbReference>
<evidence type="ECO:0000256" key="8">
    <source>
        <dbReference type="ARBA" id="ARBA00023242"/>
    </source>
</evidence>
<evidence type="ECO:0000256" key="7">
    <source>
        <dbReference type="ARBA" id="ARBA00023186"/>
    </source>
</evidence>
<dbReference type="InterPro" id="IPR041190">
    <property type="entry name" value="Midasin_AAA_lid_5"/>
</dbReference>
<dbReference type="InterPro" id="IPR003593">
    <property type="entry name" value="AAA+_ATPase"/>
</dbReference>
<keyword evidence="7" id="KW-0143">Chaperone</keyword>
<keyword evidence="5" id="KW-0547">Nucleotide-binding</keyword>
<feature type="domain" description="AAA+ ATPase" evidence="9">
    <location>
        <begin position="1646"/>
        <end position="1795"/>
    </location>
</feature>
<feature type="domain" description="AAA+ ATPase" evidence="9">
    <location>
        <begin position="1020"/>
        <end position="1165"/>
    </location>
</feature>
<dbReference type="Pfam" id="PF07728">
    <property type="entry name" value="AAA_5"/>
    <property type="match status" value="6"/>
</dbReference>
<evidence type="ECO:0000256" key="5">
    <source>
        <dbReference type="ARBA" id="ARBA00022741"/>
    </source>
</evidence>
<dbReference type="PANTHER" id="PTHR48103:SF2">
    <property type="entry name" value="MIDASIN"/>
    <property type="match status" value="1"/>
</dbReference>
<comment type="subcellular location">
    <subcellularLocation>
        <location evidence="1">Nucleus</location>
        <location evidence="1">Nucleolus</location>
    </subcellularLocation>
    <subcellularLocation>
        <location evidence="2">Nucleus</location>
        <location evidence="2">Nucleoplasm</location>
    </subcellularLocation>
</comment>
<dbReference type="InterPro" id="IPR027417">
    <property type="entry name" value="P-loop_NTPase"/>
</dbReference>
<evidence type="ECO:0000256" key="2">
    <source>
        <dbReference type="ARBA" id="ARBA00004642"/>
    </source>
</evidence>
<dbReference type="InterPro" id="IPR048617">
    <property type="entry name" value="MDN1_AAA_lid_4"/>
</dbReference>
<comment type="similarity">
    <text evidence="3">Belongs to the midasin family.</text>
</comment>
<dbReference type="GO" id="GO:0005654">
    <property type="term" value="C:nucleoplasm"/>
    <property type="evidence" value="ECO:0007669"/>
    <property type="project" value="UniProtKB-SubCell"/>
</dbReference>
<dbReference type="GO" id="GO:0016887">
    <property type="term" value="F:ATP hydrolysis activity"/>
    <property type="evidence" value="ECO:0007669"/>
    <property type="project" value="InterPro"/>
</dbReference>
<dbReference type="SMART" id="SM00382">
    <property type="entry name" value="AAA"/>
    <property type="match status" value="5"/>
</dbReference>
<dbReference type="PANTHER" id="PTHR48103">
    <property type="entry name" value="MIDASIN-RELATED"/>
    <property type="match status" value="1"/>
</dbReference>
<dbReference type="InterPro" id="IPR040848">
    <property type="entry name" value="AAA_lid_7"/>
</dbReference>
<protein>
    <recommendedName>
        <fullName evidence="4">Midasin</fullName>
    </recommendedName>
</protein>
<dbReference type="Pfam" id="PF17867">
    <property type="entry name" value="AAA_lid_7"/>
    <property type="match status" value="3"/>
</dbReference>
<dbReference type="GO" id="GO:0000055">
    <property type="term" value="P:ribosomal large subunit export from nucleus"/>
    <property type="evidence" value="ECO:0007669"/>
    <property type="project" value="TreeGrafter"/>
</dbReference>
<dbReference type="GO" id="GO:0030687">
    <property type="term" value="C:preribosome, large subunit precursor"/>
    <property type="evidence" value="ECO:0007669"/>
    <property type="project" value="TreeGrafter"/>
</dbReference>
<keyword evidence="11" id="KW-1185">Reference proteome</keyword>
<dbReference type="InterPro" id="IPR011704">
    <property type="entry name" value="ATPase_dyneun-rel_AAA"/>
</dbReference>
<name>A0AAV8VVZ2_9CUCU</name>
<dbReference type="CDD" id="cd00009">
    <property type="entry name" value="AAA"/>
    <property type="match status" value="1"/>
</dbReference>
<evidence type="ECO:0000313" key="10">
    <source>
        <dbReference type="EMBL" id="KAJ8918423.1"/>
    </source>
</evidence>
<sequence>MALFTDMSAIYAIVATVTEYIRYLENTEQKLDEEARCKRLLNYISQDVLIVPQYFNDVFNFFPEEFPKLLFEAIFTPSTHGSNRHIYNSVLLGKTVKNRGDLEGHALKYFHANPAPFETYSRDVPKKRKIIKSSNITDLDIVECCYFLLKSNPEFYRSRWNWSVMTCVTLSILLGMNEQQLEKLVFSCIRSDDAQKFACSFNVFSTLSDTDETVPVLDRDCFVSKDEQLPSLVTNVSGVYIPVVAKTENIENELVVVPSTYSNLRKIALGLTSKKAICLQGPVGSGKSGLIEYLAYKTGRKLGDDFIKVQLGDESDSKMLLGTYRCTDIPGEFVWQPGVLTQAVLAGHWLLLEDIDLAGMDIASVLTSLLENNSLSVPGYRDSVPIACGFQLFVTHRFISTATGHHKKHSNAMVLLEKHLLQINVEPLSSEELKQILEIRYKKFHTVTDRMIAVFSLFSQSSTESKTLSRNSRLISTRDFFKWCSRAVTDFDIKSQDSALKVLQDAIDVFCCSYANSDEALALARQISTLLGIINQKADYFFTSYKPTMKLTSDSLIAGRAVLKRENNQFCQRVKFSFTRPASVLLERIMCCVSLNEPVLLVGETGTGKTSSVQYLAHTIGQKLIVINMNQQSDSADLLGGFKPVDLKFIVAPIRREFERIFCDYFKVEPNKKYLSNIALCFNSQRWSDLVKLMTRSYQAAVNRLTKSIHDCELESSTTNLESTGKYKKDVAFLTRWKSIGEKLHKLDLQLKQKSALAFAFIEGSLVKAVQNGYWVLLDEINLANAETLECLSGLLEGSKGSICLLERGDKEPIKRHHNFTLFACMNPSTDIGKKDLPAGLRNRFTEFFVDELTDKNDLLLLVNSYLEAVSLKEKDLNKIVDFYLRVRKEAASTLCDGLGHKPHFSLRSLCRALVIASKNPCGMFKRSLYEAFCLSFLTQLDNNSYRIVERLITGYLIGDEKSMKAILNQPIPEPQAGCVQFEGYWVSKGCLEPNPPDDYILTGSVRKNLKDLVRVVSIGKLPVLLQGDTSVGKTSLITYLAKSSGNKCVRINNHEHTDLQEYIGSYVADTTGRLIFKEGLLVEAMRKGHWIILDELNLAPTDVLEALNRVLDDNRELFIPETQETVRADPNFMLFATQNPPGAYGGRKMLSRAFRNRFVELHFNEIPPSELEFILHKRCQMAPSYAKKMVNVMTDLQTRRKGSAAFAGKQGFITLRDLFRWGERYRLAQNVTKLYDWDQHLADEGYLILAGRVRKSEEKSEILQVLQKHLKRDVKPEHLFTLTDKASSVTRHILQKINQNSPRYENIVWTYNMRQLAVLVAKALEFKEPVLLVGETGGGKTTICQLIADNNGQQLVTVNCHMHTESSDFIGGLRPVRDHSEEDPNKLFEWVDGPLLKALLEGHIFLADEISLADDSVLERLNSLLEPERSLLLAEKGIDLNSSNNSELIIANPENRFTEIWCESCTDRQDLVAIIEKNIKSGLSFGNQQDGSTGIGNNIMDFVQWFQKTEVGKRFVVSIRDILTWVNFINICTEQVDIVDVYIHGASLTFLDSLGSGVTSTESKKILDAFRIECQRFLINQVKQFTHILPSFDFANIRAENIGGQFGIKPFYIELESENYEETDFAFNAPTTLYNTLRLLRGMQLNKAILLEGSPGVGKTSLVIALAKYTGHKIFRVNLSDQTDISDLFGADLPVEGGTGGQFSWRDGPLLQALKDGNWILLDELNLASQSVLEGLNACLDHRGEIFIPELGKTFYVKPGTRFFACQNPLKQGGSRRGLPKSFLNRFIQVYVNNLSSEDLKYILRHQYNNLPMEMIQNMIDFNTAIVNELDSHTFGNKGAPWECNLRDLTRWCEAVIYQYNSNPDLRKKYQPESVVQFIYEDRMRTFSDKERVRTIFQTVFQKRVRGTGLVLYVNKQNVHIGDVSLERQSSGVNVNVLKQDRTCLVLRSQLQTLRSLAYCVNLNWMSILVGSSGCGKSSVVKTLANLAGKTLKTLPVTSAMDTTDILGGFEQFVLFTSWNL</sequence>
<keyword evidence="8" id="KW-0539">Nucleus</keyword>
<evidence type="ECO:0000256" key="1">
    <source>
        <dbReference type="ARBA" id="ARBA00004604"/>
    </source>
</evidence>
<dbReference type="Pfam" id="PF21108">
    <property type="entry name" value="MDN1_4th"/>
    <property type="match status" value="1"/>
</dbReference>
<dbReference type="FunFam" id="3.40.50.300:FF:000142">
    <property type="entry name" value="Midasin"/>
    <property type="match status" value="1"/>
</dbReference>
<evidence type="ECO:0000256" key="6">
    <source>
        <dbReference type="ARBA" id="ARBA00022840"/>
    </source>
</evidence>
<dbReference type="Gene3D" id="3.40.50.300">
    <property type="entry name" value="P-loop containing nucleotide triphosphate hydrolases"/>
    <property type="match status" value="6"/>
</dbReference>
<organism evidence="10 11">
    <name type="scientific">Exocentrus adspersus</name>
    <dbReference type="NCBI Taxonomy" id="1586481"/>
    <lineage>
        <taxon>Eukaryota</taxon>
        <taxon>Metazoa</taxon>
        <taxon>Ecdysozoa</taxon>
        <taxon>Arthropoda</taxon>
        <taxon>Hexapoda</taxon>
        <taxon>Insecta</taxon>
        <taxon>Pterygota</taxon>
        <taxon>Neoptera</taxon>
        <taxon>Endopterygota</taxon>
        <taxon>Coleoptera</taxon>
        <taxon>Polyphaga</taxon>
        <taxon>Cucujiformia</taxon>
        <taxon>Chrysomeloidea</taxon>
        <taxon>Cerambycidae</taxon>
        <taxon>Lamiinae</taxon>
        <taxon>Acanthocinini</taxon>
        <taxon>Exocentrus</taxon>
    </lineage>
</organism>
<accession>A0AAV8VVZ2</accession>